<evidence type="ECO:0000256" key="5">
    <source>
        <dbReference type="SAM" id="MobiDB-lite"/>
    </source>
</evidence>
<evidence type="ECO:0000256" key="4">
    <source>
        <dbReference type="PROSITE-ProRule" id="PRU00473"/>
    </source>
</evidence>
<evidence type="ECO:0000256" key="1">
    <source>
        <dbReference type="ARBA" id="ARBA00004442"/>
    </source>
</evidence>
<dbReference type="Proteomes" id="UP000640426">
    <property type="component" value="Unassembled WGS sequence"/>
</dbReference>
<proteinExistence type="predicted"/>
<dbReference type="InterPro" id="IPR006664">
    <property type="entry name" value="OMP_bac"/>
</dbReference>
<dbReference type="EMBL" id="JAELXS010000007">
    <property type="protein sequence ID" value="MBJ6122707.1"/>
    <property type="molecule type" value="Genomic_DNA"/>
</dbReference>
<keyword evidence="3" id="KW-0998">Cell outer membrane</keyword>
<comment type="caution">
    <text evidence="7">The sequence shown here is derived from an EMBL/GenBank/DDBJ whole genome shotgun (WGS) entry which is preliminary data.</text>
</comment>
<dbReference type="PROSITE" id="PS51257">
    <property type="entry name" value="PROKAR_LIPOPROTEIN"/>
    <property type="match status" value="1"/>
</dbReference>
<dbReference type="PANTHER" id="PTHR30329">
    <property type="entry name" value="STATOR ELEMENT OF FLAGELLAR MOTOR COMPLEX"/>
    <property type="match status" value="1"/>
</dbReference>
<feature type="region of interest" description="Disordered" evidence="5">
    <location>
        <begin position="185"/>
        <end position="216"/>
    </location>
</feature>
<dbReference type="Gene3D" id="3.30.1330.60">
    <property type="entry name" value="OmpA-like domain"/>
    <property type="match status" value="1"/>
</dbReference>
<dbReference type="InterPro" id="IPR050330">
    <property type="entry name" value="Bact_OuterMem_StrucFunc"/>
</dbReference>
<evidence type="ECO:0000313" key="8">
    <source>
        <dbReference type="Proteomes" id="UP000640426"/>
    </source>
</evidence>
<dbReference type="SUPFAM" id="SSF103088">
    <property type="entry name" value="OmpA-like"/>
    <property type="match status" value="1"/>
</dbReference>
<reference evidence="8" key="1">
    <citation type="submission" date="2020-12" db="EMBL/GenBank/DDBJ databases">
        <title>Hymenobacter sp.</title>
        <authorList>
            <person name="Kim M.K."/>
        </authorList>
    </citation>
    <scope>NUCLEOTIDE SEQUENCE [LARGE SCALE GENOMIC DNA]</scope>
    <source>
        <strain evidence="8">BT553</strain>
    </source>
</reference>
<protein>
    <submittedName>
        <fullName evidence="7">OmpA family protein</fullName>
    </submittedName>
</protein>
<dbReference type="CDD" id="cd07185">
    <property type="entry name" value="OmpA_C-like"/>
    <property type="match status" value="1"/>
</dbReference>
<evidence type="ECO:0000313" key="7">
    <source>
        <dbReference type="EMBL" id="MBJ6122707.1"/>
    </source>
</evidence>
<dbReference type="Pfam" id="PF00691">
    <property type="entry name" value="OmpA"/>
    <property type="match status" value="1"/>
</dbReference>
<dbReference type="InterPro" id="IPR006665">
    <property type="entry name" value="OmpA-like"/>
</dbReference>
<dbReference type="PROSITE" id="PS51123">
    <property type="entry name" value="OMPA_2"/>
    <property type="match status" value="1"/>
</dbReference>
<evidence type="ECO:0000259" key="6">
    <source>
        <dbReference type="PROSITE" id="PS51123"/>
    </source>
</evidence>
<organism evidence="7 8">
    <name type="scientific">Sphingomonas mollis</name>
    <dbReference type="NCBI Taxonomy" id="2795726"/>
    <lineage>
        <taxon>Bacteria</taxon>
        <taxon>Pseudomonadati</taxon>
        <taxon>Pseudomonadota</taxon>
        <taxon>Alphaproteobacteria</taxon>
        <taxon>Sphingomonadales</taxon>
        <taxon>Sphingomonadaceae</taxon>
        <taxon>Sphingomonas</taxon>
    </lineage>
</organism>
<accession>A0ABS0XRM8</accession>
<sequence length="231" mass="24174">MVRRVGAGAWVSAACVLTLAGCDSRPAPRSLKDETSSFRLVVDAPESRLTLIGTDSAGGAAGPESSFAPAEERASVFRAAEVAPDRLALTENLLSELHARQAGDRSIVIDLPADILFDFDKASLRPDAEQSLRKAAELLGSYPAAPVKVNGHTDGKGTDAYNDPLSLRRAQAVAAWLKRNGGRDATVAGLGKRQPVAGNAKPDGSDDPDGRQRNRRVEIVIQPAAAGATGE</sequence>
<dbReference type="PANTHER" id="PTHR30329:SF21">
    <property type="entry name" value="LIPOPROTEIN YIAD-RELATED"/>
    <property type="match status" value="1"/>
</dbReference>
<comment type="subcellular location">
    <subcellularLocation>
        <location evidence="1">Cell outer membrane</location>
    </subcellularLocation>
</comment>
<evidence type="ECO:0000256" key="2">
    <source>
        <dbReference type="ARBA" id="ARBA00023136"/>
    </source>
</evidence>
<dbReference type="PRINTS" id="PR01021">
    <property type="entry name" value="OMPADOMAIN"/>
</dbReference>
<keyword evidence="8" id="KW-1185">Reference proteome</keyword>
<name>A0ABS0XRM8_9SPHN</name>
<gene>
    <name evidence="7" type="ORF">JAO74_12985</name>
</gene>
<dbReference type="InterPro" id="IPR036737">
    <property type="entry name" value="OmpA-like_sf"/>
</dbReference>
<feature type="domain" description="OmpA-like" evidence="6">
    <location>
        <begin position="104"/>
        <end position="225"/>
    </location>
</feature>
<keyword evidence="2 4" id="KW-0472">Membrane</keyword>
<evidence type="ECO:0000256" key="3">
    <source>
        <dbReference type="ARBA" id="ARBA00023237"/>
    </source>
</evidence>